<feature type="transmembrane region" description="Helical" evidence="1">
    <location>
        <begin position="21"/>
        <end position="40"/>
    </location>
</feature>
<keyword evidence="1" id="KW-1133">Transmembrane helix</keyword>
<feature type="transmembrane region" description="Helical" evidence="1">
    <location>
        <begin position="77"/>
        <end position="97"/>
    </location>
</feature>
<evidence type="ECO:0000313" key="3">
    <source>
        <dbReference type="Proteomes" id="UP000712600"/>
    </source>
</evidence>
<dbReference type="EMBL" id="QGKX02001290">
    <property type="protein sequence ID" value="KAF3537912.1"/>
    <property type="molecule type" value="Genomic_DNA"/>
</dbReference>
<keyword evidence="1" id="KW-0812">Transmembrane</keyword>
<evidence type="ECO:0000256" key="1">
    <source>
        <dbReference type="SAM" id="Phobius"/>
    </source>
</evidence>
<keyword evidence="1" id="KW-0472">Membrane</keyword>
<protein>
    <recommendedName>
        <fullName evidence="4">Transmembrane protein</fullName>
    </recommendedName>
</protein>
<proteinExistence type="predicted"/>
<sequence>MVKQRRQSGDEEEAWGPVRSGGLVMTSIGLSLSLSVFADLGRVEDLGFAGLVALPSYWSLSALLVRFLALCLTSREFQVLFLVLACDSFVVLCLVWWLVSAPICFLVCGGCTLPVQMWGLHFLGAVRQPIKRGSKSFRPLISSSVFM</sequence>
<accession>A0A8S9QDX0</accession>
<reference evidence="2" key="1">
    <citation type="submission" date="2019-12" db="EMBL/GenBank/DDBJ databases">
        <title>Genome sequencing and annotation of Brassica cretica.</title>
        <authorList>
            <person name="Studholme D.J."/>
            <person name="Sarris P."/>
        </authorList>
    </citation>
    <scope>NUCLEOTIDE SEQUENCE</scope>
    <source>
        <strain evidence="2">PFS-109/04</strain>
        <tissue evidence="2">Leaf</tissue>
    </source>
</reference>
<feature type="transmembrane region" description="Helical" evidence="1">
    <location>
        <begin position="103"/>
        <end position="126"/>
    </location>
</feature>
<dbReference type="Proteomes" id="UP000712600">
    <property type="component" value="Unassembled WGS sequence"/>
</dbReference>
<gene>
    <name evidence="2" type="ORF">F2Q69_00018425</name>
</gene>
<organism evidence="2 3">
    <name type="scientific">Brassica cretica</name>
    <name type="common">Mustard</name>
    <dbReference type="NCBI Taxonomy" id="69181"/>
    <lineage>
        <taxon>Eukaryota</taxon>
        <taxon>Viridiplantae</taxon>
        <taxon>Streptophyta</taxon>
        <taxon>Embryophyta</taxon>
        <taxon>Tracheophyta</taxon>
        <taxon>Spermatophyta</taxon>
        <taxon>Magnoliopsida</taxon>
        <taxon>eudicotyledons</taxon>
        <taxon>Gunneridae</taxon>
        <taxon>Pentapetalae</taxon>
        <taxon>rosids</taxon>
        <taxon>malvids</taxon>
        <taxon>Brassicales</taxon>
        <taxon>Brassicaceae</taxon>
        <taxon>Brassiceae</taxon>
        <taxon>Brassica</taxon>
    </lineage>
</organism>
<name>A0A8S9QDX0_BRACR</name>
<comment type="caution">
    <text evidence="2">The sequence shown here is derived from an EMBL/GenBank/DDBJ whole genome shotgun (WGS) entry which is preliminary data.</text>
</comment>
<evidence type="ECO:0000313" key="2">
    <source>
        <dbReference type="EMBL" id="KAF3537912.1"/>
    </source>
</evidence>
<dbReference type="AlphaFoldDB" id="A0A8S9QDX0"/>
<evidence type="ECO:0008006" key="4">
    <source>
        <dbReference type="Google" id="ProtNLM"/>
    </source>
</evidence>
<feature type="transmembrane region" description="Helical" evidence="1">
    <location>
        <begin position="46"/>
        <end position="65"/>
    </location>
</feature>